<sequence length="156" mass="17314">MAGSPPIHRIRKRSRGLKQEREEKRNERGMRIHVENRAGRGGSSGTEVGTRSRHKIEYRSNECDFVSTLHLRGGPAAPSRLPRTAAAAKCALVTLFDVEVNFHTREIEATAKGASRRLPPARHVRDACIPLCASLFVSEDEIELEEEGDSTDAEDN</sequence>
<evidence type="ECO:0000313" key="2">
    <source>
        <dbReference type="EMBL" id="GBP60924.1"/>
    </source>
</evidence>
<feature type="compositionally biased region" description="Basic and acidic residues" evidence="1">
    <location>
        <begin position="17"/>
        <end position="38"/>
    </location>
</feature>
<proteinExistence type="predicted"/>
<dbReference type="Proteomes" id="UP000299102">
    <property type="component" value="Unassembled WGS sequence"/>
</dbReference>
<organism evidence="2 3">
    <name type="scientific">Eumeta variegata</name>
    <name type="common">Bagworm moth</name>
    <name type="synonym">Eumeta japonica</name>
    <dbReference type="NCBI Taxonomy" id="151549"/>
    <lineage>
        <taxon>Eukaryota</taxon>
        <taxon>Metazoa</taxon>
        <taxon>Ecdysozoa</taxon>
        <taxon>Arthropoda</taxon>
        <taxon>Hexapoda</taxon>
        <taxon>Insecta</taxon>
        <taxon>Pterygota</taxon>
        <taxon>Neoptera</taxon>
        <taxon>Endopterygota</taxon>
        <taxon>Lepidoptera</taxon>
        <taxon>Glossata</taxon>
        <taxon>Ditrysia</taxon>
        <taxon>Tineoidea</taxon>
        <taxon>Psychidae</taxon>
        <taxon>Oiketicinae</taxon>
        <taxon>Eumeta</taxon>
    </lineage>
</organism>
<evidence type="ECO:0000256" key="1">
    <source>
        <dbReference type="SAM" id="MobiDB-lite"/>
    </source>
</evidence>
<gene>
    <name evidence="2" type="ORF">EVAR_51487_1</name>
</gene>
<keyword evidence="3" id="KW-1185">Reference proteome</keyword>
<feature type="region of interest" description="Disordered" evidence="1">
    <location>
        <begin position="1"/>
        <end position="54"/>
    </location>
</feature>
<comment type="caution">
    <text evidence="2">The sequence shown here is derived from an EMBL/GenBank/DDBJ whole genome shotgun (WGS) entry which is preliminary data.</text>
</comment>
<evidence type="ECO:0000313" key="3">
    <source>
        <dbReference type="Proteomes" id="UP000299102"/>
    </source>
</evidence>
<accession>A0A4C1XEQ6</accession>
<reference evidence="2 3" key="1">
    <citation type="journal article" date="2019" name="Commun. Biol.">
        <title>The bagworm genome reveals a unique fibroin gene that provides high tensile strength.</title>
        <authorList>
            <person name="Kono N."/>
            <person name="Nakamura H."/>
            <person name="Ohtoshi R."/>
            <person name="Tomita M."/>
            <person name="Numata K."/>
            <person name="Arakawa K."/>
        </authorList>
    </citation>
    <scope>NUCLEOTIDE SEQUENCE [LARGE SCALE GENOMIC DNA]</scope>
</reference>
<name>A0A4C1XEQ6_EUMVA</name>
<dbReference type="EMBL" id="BGZK01000800">
    <property type="protein sequence ID" value="GBP60924.1"/>
    <property type="molecule type" value="Genomic_DNA"/>
</dbReference>
<protein>
    <submittedName>
        <fullName evidence="2">Uncharacterized protein</fullName>
    </submittedName>
</protein>
<dbReference type="AlphaFoldDB" id="A0A4C1XEQ6"/>